<dbReference type="SUPFAM" id="SSF52172">
    <property type="entry name" value="CheY-like"/>
    <property type="match status" value="1"/>
</dbReference>
<protein>
    <recommendedName>
        <fullName evidence="1">Stage 0 sporulation protein A homolog</fullName>
    </recommendedName>
</protein>
<keyword evidence="2" id="KW-0238">DNA-binding</keyword>
<keyword evidence="4" id="KW-0597">Phosphoprotein</keyword>
<dbReference type="Gene3D" id="1.10.10.10">
    <property type="entry name" value="Winged helix-like DNA-binding domain superfamily/Winged helix DNA-binding domain"/>
    <property type="match status" value="1"/>
</dbReference>
<keyword evidence="7" id="KW-1185">Reference proteome</keyword>
<dbReference type="InterPro" id="IPR011006">
    <property type="entry name" value="CheY-like_superfamily"/>
</dbReference>
<comment type="caution">
    <text evidence="6">The sequence shown here is derived from an EMBL/GenBank/DDBJ whole genome shotgun (WGS) entry which is preliminary data.</text>
</comment>
<organism evidence="6 7">
    <name type="scientific">Ruminococcus difficilis</name>
    <dbReference type="NCBI Taxonomy" id="2763069"/>
    <lineage>
        <taxon>Bacteria</taxon>
        <taxon>Bacillati</taxon>
        <taxon>Bacillota</taxon>
        <taxon>Clostridia</taxon>
        <taxon>Eubacteriales</taxon>
        <taxon>Oscillospiraceae</taxon>
        <taxon>Ruminococcus</taxon>
    </lineage>
</organism>
<dbReference type="Proteomes" id="UP000633365">
    <property type="component" value="Unassembled WGS sequence"/>
</dbReference>
<evidence type="ECO:0000256" key="4">
    <source>
        <dbReference type="PROSITE-ProRule" id="PRU00169"/>
    </source>
</evidence>
<dbReference type="SUPFAM" id="SSF46894">
    <property type="entry name" value="C-terminal effector domain of the bipartite response regulators"/>
    <property type="match status" value="1"/>
</dbReference>
<name>A0A934TZJ6_9FIRM</name>
<dbReference type="EMBL" id="JAEQMG010000040">
    <property type="protein sequence ID" value="MBK6087633.1"/>
    <property type="molecule type" value="Genomic_DNA"/>
</dbReference>
<dbReference type="GO" id="GO:0003677">
    <property type="term" value="F:DNA binding"/>
    <property type="evidence" value="ECO:0007669"/>
    <property type="project" value="UniProtKB-KW"/>
</dbReference>
<dbReference type="GO" id="GO:0005509">
    <property type="term" value="F:calcium ion binding"/>
    <property type="evidence" value="ECO:0007669"/>
    <property type="project" value="InterPro"/>
</dbReference>
<sequence length="267" mass="30332">MAKRINLLVVEDDNDICLEYEAYCKSLDDVFLIGTSGDSNEALSITKEFLPNAVVLDLELFYGKGSGFDYLMKLDQLHLQILPYILVVTNNLSKVTHAVCRNMGADFIMLKSQPDYSIPTVVNMLRSVINSIPDMKPAQKTCSPAIKKRIEDDYNKRLVQRITTELDIIGISARYKGRNYLRDAIEMICHKEQTYICNEVAKKYSKSSASVERAMQNAIDRAWKTTDITTLEEQYKAHVDPKKGVPTLTAFIYYYADKVKNAMENAV</sequence>
<dbReference type="GO" id="GO:0005737">
    <property type="term" value="C:cytoplasm"/>
    <property type="evidence" value="ECO:0007669"/>
    <property type="project" value="InterPro"/>
</dbReference>
<evidence type="ECO:0000313" key="6">
    <source>
        <dbReference type="EMBL" id="MBK6087633.1"/>
    </source>
</evidence>
<dbReference type="GO" id="GO:0003700">
    <property type="term" value="F:DNA-binding transcription factor activity"/>
    <property type="evidence" value="ECO:0007669"/>
    <property type="project" value="InterPro"/>
</dbReference>
<proteinExistence type="predicted"/>
<dbReference type="Pfam" id="PF08769">
    <property type="entry name" value="Spo0A_C"/>
    <property type="match status" value="1"/>
</dbReference>
<dbReference type="RefSeq" id="WP_201426938.1">
    <property type="nucleotide sequence ID" value="NZ_JAEQMG010000040.1"/>
</dbReference>
<reference evidence="6" key="1">
    <citation type="submission" date="2021-01" db="EMBL/GenBank/DDBJ databases">
        <title>Genome public.</title>
        <authorList>
            <person name="Liu C."/>
            <person name="Sun Q."/>
        </authorList>
    </citation>
    <scope>NUCLEOTIDE SEQUENCE</scope>
    <source>
        <strain evidence="6">M6</strain>
    </source>
</reference>
<feature type="domain" description="Response regulatory" evidence="5">
    <location>
        <begin position="6"/>
        <end position="126"/>
    </location>
</feature>
<dbReference type="Gene3D" id="3.40.50.2300">
    <property type="match status" value="1"/>
</dbReference>
<feature type="modified residue" description="4-aspartylphosphate" evidence="4">
    <location>
        <position position="57"/>
    </location>
</feature>
<dbReference type="AlphaFoldDB" id="A0A934TZJ6"/>
<evidence type="ECO:0000313" key="7">
    <source>
        <dbReference type="Proteomes" id="UP000633365"/>
    </source>
</evidence>
<dbReference type="InterPro" id="IPR001789">
    <property type="entry name" value="Sig_transdc_resp-reg_receiver"/>
</dbReference>
<dbReference type="InterPro" id="IPR014879">
    <property type="entry name" value="Spo0A_C"/>
</dbReference>
<evidence type="ECO:0000259" key="5">
    <source>
        <dbReference type="PROSITE" id="PS50110"/>
    </source>
</evidence>
<dbReference type="InterPro" id="IPR016032">
    <property type="entry name" value="Sig_transdc_resp-reg_C-effctor"/>
</dbReference>
<accession>A0A934TZJ6</accession>
<dbReference type="InterPro" id="IPR036388">
    <property type="entry name" value="WH-like_DNA-bd_sf"/>
</dbReference>
<dbReference type="GO" id="GO:0000160">
    <property type="term" value="P:phosphorelay signal transduction system"/>
    <property type="evidence" value="ECO:0007669"/>
    <property type="project" value="InterPro"/>
</dbReference>
<evidence type="ECO:0000256" key="2">
    <source>
        <dbReference type="ARBA" id="ARBA00023125"/>
    </source>
</evidence>
<gene>
    <name evidence="6" type="ORF">JKK62_03035</name>
</gene>
<comment type="function">
    <text evidence="3">May play the central regulatory role in sporulation. It may be an element of the effector pathway responsible for the activation of sporulation genes in response to nutritional stress. Spo0A may act in concert with spo0H (a sigma factor) to control the expression of some genes that are critical to the sporulation process.</text>
</comment>
<dbReference type="GO" id="GO:0042173">
    <property type="term" value="P:regulation of sporulation resulting in formation of a cellular spore"/>
    <property type="evidence" value="ECO:0007669"/>
    <property type="project" value="InterPro"/>
</dbReference>
<dbReference type="CDD" id="cd00156">
    <property type="entry name" value="REC"/>
    <property type="match status" value="1"/>
</dbReference>
<evidence type="ECO:0000256" key="3">
    <source>
        <dbReference type="ARBA" id="ARBA00024867"/>
    </source>
</evidence>
<dbReference type="PROSITE" id="PS50110">
    <property type="entry name" value="RESPONSE_REGULATORY"/>
    <property type="match status" value="1"/>
</dbReference>
<evidence type="ECO:0000256" key="1">
    <source>
        <dbReference type="ARBA" id="ARBA00018672"/>
    </source>
</evidence>